<comment type="similarity">
    <text evidence="2">Belongs to the major facilitator superfamily.</text>
</comment>
<feature type="transmembrane region" description="Helical" evidence="8">
    <location>
        <begin position="52"/>
        <end position="73"/>
    </location>
</feature>
<evidence type="ECO:0000256" key="8">
    <source>
        <dbReference type="SAM" id="Phobius"/>
    </source>
</evidence>
<protein>
    <submittedName>
        <fullName evidence="11">MFS transporter</fullName>
    </submittedName>
</protein>
<evidence type="ECO:0000256" key="1">
    <source>
        <dbReference type="ARBA" id="ARBA00004651"/>
    </source>
</evidence>
<accession>A0A5B8I1L7</accession>
<feature type="transmembrane region" description="Helical" evidence="8">
    <location>
        <begin position="246"/>
        <end position="264"/>
    </location>
</feature>
<dbReference type="AlphaFoldDB" id="A0A5B8I1L7"/>
<evidence type="ECO:0000256" key="3">
    <source>
        <dbReference type="ARBA" id="ARBA00022448"/>
    </source>
</evidence>
<keyword evidence="3" id="KW-0813">Transport</keyword>
<sequence>MPFAGHEPRTPAYRGMLLALFASGVATFSQLYAVQGLLPVISNDFRITSSQAALAVSSATLGLALAVTPWAIISDRIGRRRVICAALVASVLLGLLSTQSPTFESLVVIRFFEGIALAGVPGSALAFLVDEVSPRAVAVASGTYISGTTLGGLAGRLVASFVGEPAGWRWGIAAVSIMAGLATLFFLLKAPAAQGFAPIRDQNLKAIAAKFGQALRGKMILVYAQGFLLMGGFVAVYNYLAFRLEAPPYLIPSSLAALVFLAYLSGTYTSVASGKVVARIGRRNTLRLSILCSAAGLALTLAGNLVVIVAGLLVFTAGFFAAHAVASGWVPVLASGARAQASSLYNLLYYVGSSVLGWLIGIPFMHYGWGSVVLSVVVLQAVAMVLASFLSKRDPSLGKA</sequence>
<dbReference type="PANTHER" id="PTHR43271">
    <property type="entry name" value="BLL2771 PROTEIN"/>
    <property type="match status" value="1"/>
</dbReference>
<dbReference type="GO" id="GO:0022857">
    <property type="term" value="F:transmembrane transporter activity"/>
    <property type="evidence" value="ECO:0007669"/>
    <property type="project" value="InterPro"/>
</dbReference>
<feature type="transmembrane region" description="Helical" evidence="8">
    <location>
        <begin position="372"/>
        <end position="390"/>
    </location>
</feature>
<feature type="transmembrane region" description="Helical" evidence="8">
    <location>
        <begin position="285"/>
        <end position="306"/>
    </location>
</feature>
<name>A0A5B8I1L7_9MICC</name>
<dbReference type="InterPro" id="IPR020846">
    <property type="entry name" value="MFS_dom"/>
</dbReference>
<dbReference type="Pfam" id="PF07690">
    <property type="entry name" value="MFS_1"/>
    <property type="match status" value="1"/>
</dbReference>
<evidence type="ECO:0000256" key="2">
    <source>
        <dbReference type="ARBA" id="ARBA00008335"/>
    </source>
</evidence>
<evidence type="ECO:0000256" key="6">
    <source>
        <dbReference type="ARBA" id="ARBA00022989"/>
    </source>
</evidence>
<dbReference type="GO" id="GO:0005886">
    <property type="term" value="C:plasma membrane"/>
    <property type="evidence" value="ECO:0007669"/>
    <property type="project" value="UniProtKB-SubCell"/>
</dbReference>
<evidence type="ECO:0000256" key="5">
    <source>
        <dbReference type="ARBA" id="ARBA00022692"/>
    </source>
</evidence>
<reference evidence="11" key="2">
    <citation type="journal article" date="2022" name="Pest Manag. Sci.">
        <title>Glutamicibacter halophytocola-mediated host fitness of potato tuber moth on Solanaceae crops.</title>
        <authorList>
            <person name="Wang W."/>
            <person name="Xiao G."/>
            <person name="Du G."/>
            <person name="Chang L."/>
            <person name="Yang Y."/>
            <person name="Ye J."/>
            <person name="Chen B."/>
        </authorList>
    </citation>
    <scope>NUCLEOTIDE SEQUENCE</scope>
    <source>
        <strain evidence="11">S2</strain>
    </source>
</reference>
<dbReference type="SUPFAM" id="SSF103473">
    <property type="entry name" value="MFS general substrate transporter"/>
    <property type="match status" value="1"/>
</dbReference>
<feature type="transmembrane region" description="Helical" evidence="8">
    <location>
        <begin position="82"/>
        <end position="101"/>
    </location>
</feature>
<feature type="transmembrane region" description="Helical" evidence="8">
    <location>
        <begin position="220"/>
        <end position="240"/>
    </location>
</feature>
<dbReference type="PROSITE" id="PS50850">
    <property type="entry name" value="MFS"/>
    <property type="match status" value="1"/>
</dbReference>
<evidence type="ECO:0000313" key="13">
    <source>
        <dbReference type="Proteomes" id="UP001060018"/>
    </source>
</evidence>
<gene>
    <name evidence="10" type="ORF">FQA45_09520</name>
    <name evidence="11" type="ORF">NUH22_15365</name>
</gene>
<keyword evidence="6 8" id="KW-1133">Transmembrane helix</keyword>
<evidence type="ECO:0000256" key="7">
    <source>
        <dbReference type="ARBA" id="ARBA00023136"/>
    </source>
</evidence>
<feature type="transmembrane region" description="Helical" evidence="8">
    <location>
        <begin position="107"/>
        <end position="129"/>
    </location>
</feature>
<proteinExistence type="inferred from homology"/>
<dbReference type="Proteomes" id="UP001060018">
    <property type="component" value="Chromosome"/>
</dbReference>
<evidence type="ECO:0000313" key="12">
    <source>
        <dbReference type="Proteomes" id="UP000320717"/>
    </source>
</evidence>
<keyword evidence="7 8" id="KW-0472">Membrane</keyword>
<evidence type="ECO:0000259" key="9">
    <source>
        <dbReference type="PROSITE" id="PS50850"/>
    </source>
</evidence>
<feature type="transmembrane region" description="Helical" evidence="8">
    <location>
        <begin position="168"/>
        <end position="188"/>
    </location>
</feature>
<dbReference type="RefSeq" id="WP_146276609.1">
    <property type="nucleotide sequence ID" value="NZ_CP042260.1"/>
</dbReference>
<dbReference type="EMBL" id="CP042260">
    <property type="protein sequence ID" value="QDY66545.1"/>
    <property type="molecule type" value="Genomic_DNA"/>
</dbReference>
<feature type="transmembrane region" description="Helical" evidence="8">
    <location>
        <begin position="347"/>
        <end position="366"/>
    </location>
</feature>
<feature type="domain" description="Major facilitator superfamily (MFS) profile" evidence="9">
    <location>
        <begin position="16"/>
        <end position="395"/>
    </location>
</feature>
<dbReference type="CDD" id="cd17324">
    <property type="entry name" value="MFS_NepI_like"/>
    <property type="match status" value="1"/>
</dbReference>
<dbReference type="OrthoDB" id="63984at2"/>
<dbReference type="Proteomes" id="UP000320717">
    <property type="component" value="Chromosome"/>
</dbReference>
<dbReference type="InterPro" id="IPR036259">
    <property type="entry name" value="MFS_trans_sf"/>
</dbReference>
<evidence type="ECO:0000313" key="11">
    <source>
        <dbReference type="EMBL" id="UUX58657.1"/>
    </source>
</evidence>
<dbReference type="Gene3D" id="1.20.1250.20">
    <property type="entry name" value="MFS general substrate transporter like domains"/>
    <property type="match status" value="1"/>
</dbReference>
<dbReference type="PANTHER" id="PTHR43271:SF1">
    <property type="entry name" value="INNER MEMBRANE TRANSPORT PROTEIN YNFM"/>
    <property type="match status" value="1"/>
</dbReference>
<keyword evidence="5 8" id="KW-0812">Transmembrane</keyword>
<feature type="transmembrane region" description="Helical" evidence="8">
    <location>
        <begin position="136"/>
        <end position="162"/>
    </location>
</feature>
<dbReference type="EMBL" id="CP102487">
    <property type="protein sequence ID" value="UUX58657.1"/>
    <property type="molecule type" value="Genomic_DNA"/>
</dbReference>
<keyword evidence="4" id="KW-1003">Cell membrane</keyword>
<comment type="subcellular location">
    <subcellularLocation>
        <location evidence="1">Cell membrane</location>
        <topology evidence="1">Multi-pass membrane protein</topology>
    </subcellularLocation>
</comment>
<evidence type="ECO:0000256" key="4">
    <source>
        <dbReference type="ARBA" id="ARBA00022475"/>
    </source>
</evidence>
<keyword evidence="12" id="KW-1185">Reference proteome</keyword>
<reference evidence="10 12" key="1">
    <citation type="submission" date="2019-07" db="EMBL/GenBank/DDBJ databases">
        <title>Complete Genome Sequence of drought tolerant Plant Growth-Promoting Rhizobacterium Glutamicibacter halophytocola DR408.</title>
        <authorList>
            <person name="Nishu S.D."/>
            <person name="Lee T.K."/>
        </authorList>
    </citation>
    <scope>NUCLEOTIDE SEQUENCE [LARGE SCALE GENOMIC DNA]</scope>
    <source>
        <strain evidence="10 12">DR408</strain>
    </source>
</reference>
<feature type="transmembrane region" description="Helical" evidence="8">
    <location>
        <begin position="312"/>
        <end position="335"/>
    </location>
</feature>
<organism evidence="11 13">
    <name type="scientific">Glutamicibacter halophytocola</name>
    <dbReference type="NCBI Taxonomy" id="1933880"/>
    <lineage>
        <taxon>Bacteria</taxon>
        <taxon>Bacillati</taxon>
        <taxon>Actinomycetota</taxon>
        <taxon>Actinomycetes</taxon>
        <taxon>Micrococcales</taxon>
        <taxon>Micrococcaceae</taxon>
        <taxon>Glutamicibacter</taxon>
    </lineage>
</organism>
<feature type="transmembrane region" description="Helical" evidence="8">
    <location>
        <begin position="12"/>
        <end position="32"/>
    </location>
</feature>
<evidence type="ECO:0000313" key="10">
    <source>
        <dbReference type="EMBL" id="QDY66545.1"/>
    </source>
</evidence>
<dbReference type="InterPro" id="IPR011701">
    <property type="entry name" value="MFS"/>
</dbReference>